<name>D1C9G0_SPHTD</name>
<dbReference type="InterPro" id="IPR043519">
    <property type="entry name" value="NT_sf"/>
</dbReference>
<dbReference type="AlphaFoldDB" id="D1C9G0"/>
<dbReference type="InterPro" id="IPR002934">
    <property type="entry name" value="Polymerase_NTP_transf_dom"/>
</dbReference>
<evidence type="ECO:0000313" key="3">
    <source>
        <dbReference type="Proteomes" id="UP000002027"/>
    </source>
</evidence>
<dbReference type="SUPFAM" id="SSF81301">
    <property type="entry name" value="Nucleotidyltransferase"/>
    <property type="match status" value="1"/>
</dbReference>
<dbReference type="HOGENOM" id="CLU_820950_0_0_0"/>
<dbReference type="EMBL" id="CP001824">
    <property type="protein sequence ID" value="ACZ40453.1"/>
    <property type="molecule type" value="Genomic_DNA"/>
</dbReference>
<gene>
    <name evidence="2" type="ordered locus">Sthe_3052</name>
</gene>
<protein>
    <submittedName>
        <fullName evidence="2">DNA polymerase beta domain protein region</fullName>
    </submittedName>
</protein>
<feature type="domain" description="Polymerase nucleotidyl transferase" evidence="1">
    <location>
        <begin position="25"/>
        <end position="98"/>
    </location>
</feature>
<accession>D1C9G0</accession>
<dbReference type="STRING" id="479434.Sthe_3052"/>
<dbReference type="eggNOG" id="ENOG502Z8GD">
    <property type="taxonomic scope" value="Bacteria"/>
</dbReference>
<sequence length="345" mass="39199">MPDEQNEARSQAPNLAPEYLERARELARRFAVLEGVVGVALAGGLTLGQADRYSDIDLAVYLRHRTLQTWLLGAAPLPEGESLYHGLRLDLTYRDYAEEMARPWGPAERWQIAAAEILYDPEGLLAELFREKAGAPEIERRRHLLDELRAAEEILDRIVPAWLYRGDAPAAHHVLNLALRHLLSAIYLINDRPVPTDRWLVHLAPDLPWQPERWEERLAQAMTVSEPDNREATRRRHVLTGLLRECWAQVAPANAADLGPTAAEQTRLLREMAAVGRMPLDEFRRRYGERALIQSPAFAVLTIERYGRVPEVVFDHARLDTILAEGLGRFLDRDQRILRHLAAAG</sequence>
<dbReference type="Proteomes" id="UP000002027">
    <property type="component" value="Chromosome 2"/>
</dbReference>
<evidence type="ECO:0000259" key="1">
    <source>
        <dbReference type="Pfam" id="PF01909"/>
    </source>
</evidence>
<dbReference type="GO" id="GO:0016779">
    <property type="term" value="F:nucleotidyltransferase activity"/>
    <property type="evidence" value="ECO:0007669"/>
    <property type="project" value="InterPro"/>
</dbReference>
<evidence type="ECO:0000313" key="2">
    <source>
        <dbReference type="EMBL" id="ACZ40453.1"/>
    </source>
</evidence>
<reference evidence="2 3" key="2">
    <citation type="journal article" date="2010" name="Stand. Genomic Sci.">
        <title>Complete genome sequence of Desulfohalobium retbaense type strain (HR(100)).</title>
        <authorList>
            <person name="Spring S."/>
            <person name="Nolan M."/>
            <person name="Lapidus A."/>
            <person name="Glavina Del Rio T."/>
            <person name="Copeland A."/>
            <person name="Tice H."/>
            <person name="Cheng J.F."/>
            <person name="Lucas S."/>
            <person name="Land M."/>
            <person name="Chen F."/>
            <person name="Bruce D."/>
            <person name="Goodwin L."/>
            <person name="Pitluck S."/>
            <person name="Ivanova N."/>
            <person name="Mavromatis K."/>
            <person name="Mikhailova N."/>
            <person name="Pati A."/>
            <person name="Chen A."/>
            <person name="Palaniappan K."/>
            <person name="Hauser L."/>
            <person name="Chang Y.J."/>
            <person name="Jeffries C.D."/>
            <person name="Munk C."/>
            <person name="Kiss H."/>
            <person name="Chain P."/>
            <person name="Han C."/>
            <person name="Brettin T."/>
            <person name="Detter J.C."/>
            <person name="Schuler E."/>
            <person name="Goker M."/>
            <person name="Rohde M."/>
            <person name="Bristow J."/>
            <person name="Eisen J.A."/>
            <person name="Markowitz V."/>
            <person name="Hugenholtz P."/>
            <person name="Kyrpides N.C."/>
            <person name="Klenk H.P."/>
        </authorList>
    </citation>
    <scope>NUCLEOTIDE SEQUENCE [LARGE SCALE GENOMIC DNA]</scope>
    <source>
        <strain evidence="3">ATCC 49802 / DSM 20745 / S 6022</strain>
    </source>
</reference>
<keyword evidence="3" id="KW-1185">Reference proteome</keyword>
<dbReference type="Gene3D" id="3.30.460.10">
    <property type="entry name" value="Beta Polymerase, domain 2"/>
    <property type="match status" value="1"/>
</dbReference>
<dbReference type="Pfam" id="PF01909">
    <property type="entry name" value="NTP_transf_2"/>
    <property type="match status" value="1"/>
</dbReference>
<proteinExistence type="predicted"/>
<dbReference type="KEGG" id="sti:Sthe_3052"/>
<dbReference type="InParanoid" id="D1C9G0"/>
<reference evidence="3" key="1">
    <citation type="submission" date="2009-11" db="EMBL/GenBank/DDBJ databases">
        <title>The complete chromosome 2 of Sphaerobacter thermophilus DSM 20745.</title>
        <authorList>
            <person name="Lucas S."/>
            <person name="Copeland A."/>
            <person name="Lapidus A."/>
            <person name="Glavina del Rio T."/>
            <person name="Dalin E."/>
            <person name="Tice H."/>
            <person name="Bruce D."/>
            <person name="Goodwin L."/>
            <person name="Pitluck S."/>
            <person name="Kyrpides N."/>
            <person name="Mavromatis K."/>
            <person name="Ivanova N."/>
            <person name="Mikhailova N."/>
            <person name="LaButti K.M."/>
            <person name="Clum A."/>
            <person name="Sun H.I."/>
            <person name="Brettin T."/>
            <person name="Detter J.C."/>
            <person name="Han C."/>
            <person name="Larimer F."/>
            <person name="Land M."/>
            <person name="Hauser L."/>
            <person name="Markowitz V."/>
            <person name="Cheng J.F."/>
            <person name="Hugenholtz P."/>
            <person name="Woyke T."/>
            <person name="Wu D."/>
            <person name="Steenblock K."/>
            <person name="Schneider S."/>
            <person name="Pukall R."/>
            <person name="Goeker M."/>
            <person name="Klenk H.P."/>
            <person name="Eisen J.A."/>
        </authorList>
    </citation>
    <scope>NUCLEOTIDE SEQUENCE [LARGE SCALE GENOMIC DNA]</scope>
    <source>
        <strain evidence="3">ATCC 49802 / DSM 20745 / S 6022</strain>
    </source>
</reference>
<organism evidence="2 3">
    <name type="scientific">Sphaerobacter thermophilus (strain ATCC 49802 / DSM 20745 / KCCM 41009 / NCIMB 13125 / S 6022)</name>
    <dbReference type="NCBI Taxonomy" id="479434"/>
    <lineage>
        <taxon>Bacteria</taxon>
        <taxon>Pseudomonadati</taxon>
        <taxon>Thermomicrobiota</taxon>
        <taxon>Thermomicrobia</taxon>
        <taxon>Sphaerobacterales</taxon>
        <taxon>Sphaerobacterineae</taxon>
        <taxon>Sphaerobacteraceae</taxon>
        <taxon>Sphaerobacter</taxon>
    </lineage>
</organism>